<feature type="transmembrane region" description="Helical" evidence="6">
    <location>
        <begin position="216"/>
        <end position="241"/>
    </location>
</feature>
<dbReference type="InterPro" id="IPR022791">
    <property type="entry name" value="L-PG_synthase/AglD"/>
</dbReference>
<protein>
    <recommendedName>
        <fullName evidence="9">Integral membrane protein</fullName>
    </recommendedName>
</protein>
<evidence type="ECO:0000256" key="4">
    <source>
        <dbReference type="ARBA" id="ARBA00022989"/>
    </source>
</evidence>
<dbReference type="STRING" id="1301098.PKB_4686"/>
<evidence type="ECO:0000313" key="7">
    <source>
        <dbReference type="EMBL" id="CDF86010.1"/>
    </source>
</evidence>
<sequence>MSRAWWLLIALIGASLLPLLLGGRSMLDQLARFPLDSLLLMFGMILLCWLINAQKLRVLLAGRAGPLSQRQTVGIVMASEFAFYATPGGSGAPLTLMALLARRGMRPAQSSAIFAVDQLSDLLFFLSALLVVLGYTLSHSLSPNLESSLLLGALLLGGLLCAVILLARFQRRVIRANGRLLARLRVGPRRRLHWARKLLHFRDNIVISLKQPPRRLLLVFLLTSCHWTLRFSVLYLVLRAMGVELHWAWTFLVQLLSLAAGLATLLPGGAGGTELTSMALLGPLVGKSTAAAAILVWRVVTYYFYLVAGGPVFALMAGRPLLRRLIGLRAERS</sequence>
<evidence type="ECO:0000256" key="5">
    <source>
        <dbReference type="ARBA" id="ARBA00023136"/>
    </source>
</evidence>
<evidence type="ECO:0000256" key="3">
    <source>
        <dbReference type="ARBA" id="ARBA00022692"/>
    </source>
</evidence>
<keyword evidence="5 6" id="KW-0472">Membrane</keyword>
<dbReference type="RefSeq" id="WP_043254867.1">
    <property type="nucleotide sequence ID" value="NZ_HG322950.1"/>
</dbReference>
<dbReference type="Proteomes" id="UP000025241">
    <property type="component" value="Chromosome I"/>
</dbReference>
<feature type="transmembrane region" description="Helical" evidence="6">
    <location>
        <begin position="113"/>
        <end position="137"/>
    </location>
</feature>
<feature type="transmembrane region" description="Helical" evidence="6">
    <location>
        <begin position="6"/>
        <end position="23"/>
    </location>
</feature>
<dbReference type="Pfam" id="PF03706">
    <property type="entry name" value="LPG_synthase_TM"/>
    <property type="match status" value="1"/>
</dbReference>
<feature type="transmembrane region" description="Helical" evidence="6">
    <location>
        <begin position="35"/>
        <end position="52"/>
    </location>
</feature>
<name>A0A024HLT4_PSEKB</name>
<comment type="subcellular location">
    <subcellularLocation>
        <location evidence="1">Cell membrane</location>
        <topology evidence="1">Multi-pass membrane protein</topology>
    </subcellularLocation>
</comment>
<dbReference type="GO" id="GO:0005886">
    <property type="term" value="C:plasma membrane"/>
    <property type="evidence" value="ECO:0007669"/>
    <property type="project" value="UniProtKB-SubCell"/>
</dbReference>
<feature type="transmembrane region" description="Helical" evidence="6">
    <location>
        <begin position="247"/>
        <end position="266"/>
    </location>
</feature>
<feature type="transmembrane region" description="Helical" evidence="6">
    <location>
        <begin position="303"/>
        <end position="322"/>
    </location>
</feature>
<accession>A0A024HLT4</accession>
<evidence type="ECO:0000256" key="2">
    <source>
        <dbReference type="ARBA" id="ARBA00022475"/>
    </source>
</evidence>
<reference evidence="7 8" key="1">
    <citation type="submission" date="2013-03" db="EMBL/GenBank/DDBJ databases">
        <authorList>
            <person name="Linke B."/>
        </authorList>
    </citation>
    <scope>NUCLEOTIDE SEQUENCE [LARGE SCALE GENOMIC DNA]</scope>
    <source>
        <strain evidence="7 8">B13</strain>
    </source>
</reference>
<dbReference type="KEGG" id="pkc:PKB_4686"/>
<dbReference type="AlphaFoldDB" id="A0A024HLT4"/>
<evidence type="ECO:0000256" key="1">
    <source>
        <dbReference type="ARBA" id="ARBA00004651"/>
    </source>
</evidence>
<keyword evidence="3 6" id="KW-0812">Transmembrane</keyword>
<dbReference type="PATRIC" id="fig|1301098.3.peg.4675"/>
<reference evidence="7 8" key="2">
    <citation type="submission" date="2014-05" db="EMBL/GenBank/DDBJ databases">
        <title>Genome sequence of the 3-chlorobenzoate degrading bacterium Pseudomonas knackmussii B13 shows multiple evidence for horizontal gene transfer.</title>
        <authorList>
            <person name="Miyazaki R."/>
            <person name="Bertelli C."/>
            <person name="Falquet L."/>
            <person name="Robinson-Rechavi M."/>
            <person name="Gharib W."/>
            <person name="Roy S."/>
            <person name="Van der Meer J.R."/>
        </authorList>
    </citation>
    <scope>NUCLEOTIDE SEQUENCE [LARGE SCALE GENOMIC DNA]</scope>
    <source>
        <strain evidence="7 8">B13</strain>
    </source>
</reference>
<dbReference type="HOGENOM" id="CLU_803706_0_0_6"/>
<dbReference type="PANTHER" id="PTHR37693:SF1">
    <property type="entry name" value="INTEGRAL MEMBRANE PROTEIN"/>
    <property type="match status" value="1"/>
</dbReference>
<keyword evidence="8" id="KW-1185">Reference proteome</keyword>
<evidence type="ECO:0000256" key="6">
    <source>
        <dbReference type="SAM" id="Phobius"/>
    </source>
</evidence>
<proteinExistence type="predicted"/>
<feature type="transmembrane region" description="Helical" evidence="6">
    <location>
        <begin position="149"/>
        <end position="169"/>
    </location>
</feature>
<dbReference type="PANTHER" id="PTHR37693">
    <property type="entry name" value="PHOSPHATIDYLGLYCEROL LYSYLTRANSFERASE"/>
    <property type="match status" value="1"/>
</dbReference>
<evidence type="ECO:0000313" key="8">
    <source>
        <dbReference type="Proteomes" id="UP000025241"/>
    </source>
</evidence>
<gene>
    <name evidence="7" type="ORF">PKB_4686</name>
</gene>
<keyword evidence="2" id="KW-1003">Cell membrane</keyword>
<dbReference type="eggNOG" id="COG0392">
    <property type="taxonomic scope" value="Bacteria"/>
</dbReference>
<keyword evidence="4 6" id="KW-1133">Transmembrane helix</keyword>
<dbReference type="OrthoDB" id="5559127at2"/>
<evidence type="ECO:0008006" key="9">
    <source>
        <dbReference type="Google" id="ProtNLM"/>
    </source>
</evidence>
<dbReference type="EMBL" id="HG322950">
    <property type="protein sequence ID" value="CDF86010.1"/>
    <property type="molecule type" value="Genomic_DNA"/>
</dbReference>
<dbReference type="NCBIfam" id="TIGR00374">
    <property type="entry name" value="flippase-like domain"/>
    <property type="match status" value="1"/>
</dbReference>
<organism evidence="7 8">
    <name type="scientific">Pseudomonas knackmussii (strain DSM 6978 / CCUG 54928 / LMG 23759 / B13)</name>
    <dbReference type="NCBI Taxonomy" id="1301098"/>
    <lineage>
        <taxon>Bacteria</taxon>
        <taxon>Pseudomonadati</taxon>
        <taxon>Pseudomonadota</taxon>
        <taxon>Gammaproteobacteria</taxon>
        <taxon>Pseudomonadales</taxon>
        <taxon>Pseudomonadaceae</taxon>
        <taxon>Pseudomonas</taxon>
    </lineage>
</organism>